<dbReference type="RefSeq" id="WP_061259305.1">
    <property type="nucleotide sequence ID" value="NZ_JBFALK010000004.1"/>
</dbReference>
<feature type="compositionally biased region" description="Acidic residues" evidence="1">
    <location>
        <begin position="10"/>
        <end position="35"/>
    </location>
</feature>
<gene>
    <name evidence="2" type="ORF">AB0I59_10905</name>
</gene>
<feature type="compositionally biased region" description="Basic and acidic residues" evidence="1">
    <location>
        <begin position="63"/>
        <end position="77"/>
    </location>
</feature>
<dbReference type="EMBL" id="JBFALK010000004">
    <property type="protein sequence ID" value="MEV0969135.1"/>
    <property type="molecule type" value="Genomic_DNA"/>
</dbReference>
<feature type="compositionally biased region" description="Basic and acidic residues" evidence="1">
    <location>
        <begin position="36"/>
        <end position="48"/>
    </location>
</feature>
<reference evidence="2 3" key="1">
    <citation type="submission" date="2024-06" db="EMBL/GenBank/DDBJ databases">
        <title>The Natural Products Discovery Center: Release of the First 8490 Sequenced Strains for Exploring Actinobacteria Biosynthetic Diversity.</title>
        <authorList>
            <person name="Kalkreuter E."/>
            <person name="Kautsar S.A."/>
            <person name="Yang D."/>
            <person name="Bader C.D."/>
            <person name="Teijaro C.N."/>
            <person name="Fluegel L."/>
            <person name="Davis C.M."/>
            <person name="Simpson J.R."/>
            <person name="Lauterbach L."/>
            <person name="Steele A.D."/>
            <person name="Gui C."/>
            <person name="Meng S."/>
            <person name="Li G."/>
            <person name="Viehrig K."/>
            <person name="Ye F."/>
            <person name="Su P."/>
            <person name="Kiefer A.F."/>
            <person name="Nichols A."/>
            <person name="Cepeda A.J."/>
            <person name="Yan W."/>
            <person name="Fan B."/>
            <person name="Jiang Y."/>
            <person name="Adhikari A."/>
            <person name="Zheng C.-J."/>
            <person name="Schuster L."/>
            <person name="Cowan T.M."/>
            <person name="Smanski M.J."/>
            <person name="Chevrette M.G."/>
            <person name="De Carvalho L.P.S."/>
            <person name="Shen B."/>
        </authorList>
    </citation>
    <scope>NUCLEOTIDE SEQUENCE [LARGE SCALE GENOMIC DNA]</scope>
    <source>
        <strain evidence="2 3">NPDC050100</strain>
    </source>
</reference>
<keyword evidence="3" id="KW-1185">Reference proteome</keyword>
<protein>
    <submittedName>
        <fullName evidence="2">Uncharacterized protein</fullName>
    </submittedName>
</protein>
<sequence>MSEMDSLGETPEETLSEEIPPEEISSETPEEDAVEDLQRLKSAEEPRWPEQVPIEADAADATDQERVVEQYGEEDYR</sequence>
<dbReference type="Proteomes" id="UP001551675">
    <property type="component" value="Unassembled WGS sequence"/>
</dbReference>
<comment type="caution">
    <text evidence="2">The sequence shown here is derived from an EMBL/GenBank/DDBJ whole genome shotgun (WGS) entry which is preliminary data.</text>
</comment>
<proteinExistence type="predicted"/>
<organism evidence="2 3">
    <name type="scientific">Microtetraspora glauca</name>
    <dbReference type="NCBI Taxonomy" id="1996"/>
    <lineage>
        <taxon>Bacteria</taxon>
        <taxon>Bacillati</taxon>
        <taxon>Actinomycetota</taxon>
        <taxon>Actinomycetes</taxon>
        <taxon>Streptosporangiales</taxon>
        <taxon>Streptosporangiaceae</taxon>
        <taxon>Microtetraspora</taxon>
    </lineage>
</organism>
<name>A0ABV3GBX0_MICGL</name>
<evidence type="ECO:0000313" key="2">
    <source>
        <dbReference type="EMBL" id="MEV0969135.1"/>
    </source>
</evidence>
<evidence type="ECO:0000313" key="3">
    <source>
        <dbReference type="Proteomes" id="UP001551675"/>
    </source>
</evidence>
<evidence type="ECO:0000256" key="1">
    <source>
        <dbReference type="SAM" id="MobiDB-lite"/>
    </source>
</evidence>
<feature type="region of interest" description="Disordered" evidence="1">
    <location>
        <begin position="1"/>
        <end position="77"/>
    </location>
</feature>
<accession>A0ABV3GBX0</accession>